<proteinExistence type="predicted"/>
<dbReference type="Proteomes" id="UP001218218">
    <property type="component" value="Unassembled WGS sequence"/>
</dbReference>
<sequence length="684" mass="75685">MPASMDMPDEIISEILSPALRVSDAAFSTLSVAGASPFMTFSESSSAYLVVSKSWLRVATPLLYGVVVIRSKAQAQALAATLTANPALGRFIKKLRVEGGYAISMLKILQTACGSITDLFLSLDVASSDNACGLCRGLPLVDPVRVIVDAPSYHRFLTKPAKKLAEALEKCIPTWKQLAQFEVLHHAGESSTISTGLRQAPNIKTLVVWDYTHYCVTRVPAYMRTIAANPALEHIQIKPIVSPQNRSRFARRMELYDSMKEDARLKVLLDLRDEIPMPTDDEVPFSPVEPPSSPFVYPARLAANPAYEDAIWSRVLFFALQSNTFIEEDSDMTWVLSPRRKVPAPLLVCRMFARLCIPQLYLNPELRNIRSAQCFAARLAQKPALGRHVRSLLLNHGGDTSMFKSIIAHTTALVELHGGSYCQPITWKVFSDLGAATGASLRSVRGIRLAKASGAVSPEAFALFPQMREFCWASTTVFKVQSKLIPSGTFGMLVELTISVFDESFLNVLAYMELPALRKTVFSAAAASGGAKFFQTHGAKLRELTLSESQIVHSELAIWRNCPALTVLGVACDEKHPVSSSCFTTSDVHVCLERIVFVTPQYRLKQPQQTQLNQLVAGLRTTAAFPALREIQHPCCKWPTKDPEISSSPWVKMAESMLERDVHLFGPDGLHWRHRLKFVPKTKQ</sequence>
<organism evidence="1 2">
    <name type="scientific">Mycena albidolilacea</name>
    <dbReference type="NCBI Taxonomy" id="1033008"/>
    <lineage>
        <taxon>Eukaryota</taxon>
        <taxon>Fungi</taxon>
        <taxon>Dikarya</taxon>
        <taxon>Basidiomycota</taxon>
        <taxon>Agaricomycotina</taxon>
        <taxon>Agaricomycetes</taxon>
        <taxon>Agaricomycetidae</taxon>
        <taxon>Agaricales</taxon>
        <taxon>Marasmiineae</taxon>
        <taxon>Mycenaceae</taxon>
        <taxon>Mycena</taxon>
    </lineage>
</organism>
<keyword evidence="2" id="KW-1185">Reference proteome</keyword>
<name>A0AAD6YXD2_9AGAR</name>
<evidence type="ECO:0000313" key="1">
    <source>
        <dbReference type="EMBL" id="KAJ7301164.1"/>
    </source>
</evidence>
<accession>A0AAD6YXD2</accession>
<gene>
    <name evidence="1" type="ORF">DFH08DRAFT_907367</name>
</gene>
<dbReference type="AlphaFoldDB" id="A0AAD6YXD2"/>
<protein>
    <submittedName>
        <fullName evidence="1">Uncharacterized protein</fullName>
    </submittedName>
</protein>
<dbReference type="EMBL" id="JARIHO010000142">
    <property type="protein sequence ID" value="KAJ7301164.1"/>
    <property type="molecule type" value="Genomic_DNA"/>
</dbReference>
<reference evidence="1" key="1">
    <citation type="submission" date="2023-03" db="EMBL/GenBank/DDBJ databases">
        <title>Massive genome expansion in bonnet fungi (Mycena s.s.) driven by repeated elements and novel gene families across ecological guilds.</title>
        <authorList>
            <consortium name="Lawrence Berkeley National Laboratory"/>
            <person name="Harder C.B."/>
            <person name="Miyauchi S."/>
            <person name="Viragh M."/>
            <person name="Kuo A."/>
            <person name="Thoen E."/>
            <person name="Andreopoulos B."/>
            <person name="Lu D."/>
            <person name="Skrede I."/>
            <person name="Drula E."/>
            <person name="Henrissat B."/>
            <person name="Morin E."/>
            <person name="Kohler A."/>
            <person name="Barry K."/>
            <person name="LaButti K."/>
            <person name="Morin E."/>
            <person name="Salamov A."/>
            <person name="Lipzen A."/>
            <person name="Mereny Z."/>
            <person name="Hegedus B."/>
            <person name="Baldrian P."/>
            <person name="Stursova M."/>
            <person name="Weitz H."/>
            <person name="Taylor A."/>
            <person name="Grigoriev I.V."/>
            <person name="Nagy L.G."/>
            <person name="Martin F."/>
            <person name="Kauserud H."/>
        </authorList>
    </citation>
    <scope>NUCLEOTIDE SEQUENCE</scope>
    <source>
        <strain evidence="1">CBHHK002</strain>
    </source>
</reference>
<comment type="caution">
    <text evidence="1">The sequence shown here is derived from an EMBL/GenBank/DDBJ whole genome shotgun (WGS) entry which is preliminary data.</text>
</comment>
<evidence type="ECO:0000313" key="2">
    <source>
        <dbReference type="Proteomes" id="UP001218218"/>
    </source>
</evidence>